<dbReference type="EMBL" id="JAGFNS010000001">
    <property type="protein sequence ID" value="MBO3736223.1"/>
    <property type="molecule type" value="Genomic_DNA"/>
</dbReference>
<organism evidence="2 3">
    <name type="scientific">Actinoplanes flavus</name>
    <dbReference type="NCBI Taxonomy" id="2820290"/>
    <lineage>
        <taxon>Bacteria</taxon>
        <taxon>Bacillati</taxon>
        <taxon>Actinomycetota</taxon>
        <taxon>Actinomycetes</taxon>
        <taxon>Micromonosporales</taxon>
        <taxon>Micromonosporaceae</taxon>
        <taxon>Actinoplanes</taxon>
    </lineage>
</organism>
<proteinExistence type="predicted"/>
<sequence>MSPLISVVAPIYNEGAVADRFVARLAEVPTTSWSWSTTTRGPGSPVTRWSTGCG</sequence>
<keyword evidence="3" id="KW-1185">Reference proteome</keyword>
<accession>A0ABS3UBX6</accession>
<dbReference type="Proteomes" id="UP000679690">
    <property type="component" value="Unassembled WGS sequence"/>
</dbReference>
<evidence type="ECO:0000313" key="3">
    <source>
        <dbReference type="Proteomes" id="UP000679690"/>
    </source>
</evidence>
<gene>
    <name evidence="2" type="ORF">J5X75_01645</name>
</gene>
<reference evidence="2 3" key="1">
    <citation type="submission" date="2021-03" db="EMBL/GenBank/DDBJ databases">
        <title>Actinoplanes flavus sp. nov., a novel actinomycete isolated from Coconut Palm rhizosphere soil.</title>
        <authorList>
            <person name="Luo X."/>
        </authorList>
    </citation>
    <scope>NUCLEOTIDE SEQUENCE [LARGE SCALE GENOMIC DNA]</scope>
    <source>
        <strain evidence="2 3">NEAU-H7</strain>
    </source>
</reference>
<name>A0ABS3UBX6_9ACTN</name>
<protein>
    <submittedName>
        <fullName evidence="2">Glycosyltransferase</fullName>
    </submittedName>
</protein>
<evidence type="ECO:0000256" key="1">
    <source>
        <dbReference type="SAM" id="MobiDB-lite"/>
    </source>
</evidence>
<feature type="region of interest" description="Disordered" evidence="1">
    <location>
        <begin position="33"/>
        <end position="54"/>
    </location>
</feature>
<dbReference type="RefSeq" id="WP_208465354.1">
    <property type="nucleotide sequence ID" value="NZ_JAGFNS010000001.1"/>
</dbReference>
<comment type="caution">
    <text evidence="2">The sequence shown here is derived from an EMBL/GenBank/DDBJ whole genome shotgun (WGS) entry which is preliminary data.</text>
</comment>
<evidence type="ECO:0000313" key="2">
    <source>
        <dbReference type="EMBL" id="MBO3736223.1"/>
    </source>
</evidence>